<dbReference type="EMBL" id="JAHIBW010000017">
    <property type="protein sequence ID" value="KAG7302769.1"/>
    <property type="molecule type" value="Genomic_DNA"/>
</dbReference>
<keyword evidence="2" id="KW-1185">Reference proteome</keyword>
<gene>
    <name evidence="1" type="ORF">JYU34_012732</name>
</gene>
<proteinExistence type="predicted"/>
<sequence length="54" mass="6214">MQRLRLLHQFRQFSCIPCSLAGLCQRCRPGIWDSAHRPSVQCTGLNDFCQHAVQ</sequence>
<reference evidence="1 2" key="1">
    <citation type="submission" date="2021-06" db="EMBL/GenBank/DDBJ databases">
        <title>A haploid diamondback moth (Plutella xylostella L.) genome assembly resolves 31 chromosomes and identifies a diamide resistance mutation.</title>
        <authorList>
            <person name="Ward C.M."/>
            <person name="Perry K.D."/>
            <person name="Baker G."/>
            <person name="Powis K."/>
            <person name="Heckel D.G."/>
            <person name="Baxter S.W."/>
        </authorList>
    </citation>
    <scope>NUCLEOTIDE SEQUENCE [LARGE SCALE GENOMIC DNA]</scope>
    <source>
        <strain evidence="1 2">LV</strain>
        <tissue evidence="1">Single pupa</tissue>
    </source>
</reference>
<protein>
    <submittedName>
        <fullName evidence="1">Uncharacterized protein</fullName>
    </submittedName>
</protein>
<name>A0ABQ7QCB6_PLUXY</name>
<comment type="caution">
    <text evidence="1">The sequence shown here is derived from an EMBL/GenBank/DDBJ whole genome shotgun (WGS) entry which is preliminary data.</text>
</comment>
<dbReference type="Proteomes" id="UP000823941">
    <property type="component" value="Chromosome 17"/>
</dbReference>
<evidence type="ECO:0000313" key="2">
    <source>
        <dbReference type="Proteomes" id="UP000823941"/>
    </source>
</evidence>
<organism evidence="1 2">
    <name type="scientific">Plutella xylostella</name>
    <name type="common">Diamondback moth</name>
    <name type="synonym">Plutella maculipennis</name>
    <dbReference type="NCBI Taxonomy" id="51655"/>
    <lineage>
        <taxon>Eukaryota</taxon>
        <taxon>Metazoa</taxon>
        <taxon>Ecdysozoa</taxon>
        <taxon>Arthropoda</taxon>
        <taxon>Hexapoda</taxon>
        <taxon>Insecta</taxon>
        <taxon>Pterygota</taxon>
        <taxon>Neoptera</taxon>
        <taxon>Endopterygota</taxon>
        <taxon>Lepidoptera</taxon>
        <taxon>Glossata</taxon>
        <taxon>Ditrysia</taxon>
        <taxon>Yponomeutoidea</taxon>
        <taxon>Plutellidae</taxon>
        <taxon>Plutella</taxon>
    </lineage>
</organism>
<accession>A0ABQ7QCB6</accession>
<evidence type="ECO:0000313" key="1">
    <source>
        <dbReference type="EMBL" id="KAG7302769.1"/>
    </source>
</evidence>